<sequence length="121" mass="14202">MTDTLMKQLSARFKDVENNILITDATLLDPRFKRLEFSEQNKADAAYRSLKQKDSDEEVARTKATGNSTAAGIVELDKYKQEPLIKRSEDSLIWWYQRQDLYPRLYKIVKKRLYCSNLCSM</sequence>
<dbReference type="EMBL" id="CAXIPU020000424">
    <property type="protein sequence ID" value="CAL1671773.1"/>
    <property type="molecule type" value="Genomic_DNA"/>
</dbReference>
<gene>
    <name evidence="2" type="ORF">LPLAT_LOCUS5197</name>
</gene>
<name>A0AAV2MWK0_9HYME</name>
<protein>
    <recommendedName>
        <fullName evidence="1">HAT C-terminal dimerisation domain-containing protein</fullName>
    </recommendedName>
</protein>
<keyword evidence="3" id="KW-1185">Reference proteome</keyword>
<dbReference type="AlphaFoldDB" id="A0AAV2MWK0"/>
<evidence type="ECO:0000313" key="2">
    <source>
        <dbReference type="EMBL" id="CAL1671773.1"/>
    </source>
</evidence>
<dbReference type="GO" id="GO:0046983">
    <property type="term" value="F:protein dimerization activity"/>
    <property type="evidence" value="ECO:0007669"/>
    <property type="project" value="InterPro"/>
</dbReference>
<evidence type="ECO:0000259" key="1">
    <source>
        <dbReference type="Pfam" id="PF05699"/>
    </source>
</evidence>
<dbReference type="InterPro" id="IPR008906">
    <property type="entry name" value="HATC_C_dom"/>
</dbReference>
<dbReference type="SUPFAM" id="SSF53098">
    <property type="entry name" value="Ribonuclease H-like"/>
    <property type="match status" value="1"/>
</dbReference>
<proteinExistence type="predicted"/>
<dbReference type="InterPro" id="IPR012337">
    <property type="entry name" value="RNaseH-like_sf"/>
</dbReference>
<comment type="caution">
    <text evidence="2">The sequence shown here is derived from an EMBL/GenBank/DDBJ whole genome shotgun (WGS) entry which is preliminary data.</text>
</comment>
<organism evidence="2 3">
    <name type="scientific">Lasius platythorax</name>
    <dbReference type="NCBI Taxonomy" id="488582"/>
    <lineage>
        <taxon>Eukaryota</taxon>
        <taxon>Metazoa</taxon>
        <taxon>Ecdysozoa</taxon>
        <taxon>Arthropoda</taxon>
        <taxon>Hexapoda</taxon>
        <taxon>Insecta</taxon>
        <taxon>Pterygota</taxon>
        <taxon>Neoptera</taxon>
        <taxon>Endopterygota</taxon>
        <taxon>Hymenoptera</taxon>
        <taxon>Apocrita</taxon>
        <taxon>Aculeata</taxon>
        <taxon>Formicoidea</taxon>
        <taxon>Formicidae</taxon>
        <taxon>Formicinae</taxon>
        <taxon>Lasius</taxon>
        <taxon>Lasius</taxon>
    </lineage>
</organism>
<accession>A0AAV2MWK0</accession>
<evidence type="ECO:0000313" key="3">
    <source>
        <dbReference type="Proteomes" id="UP001497644"/>
    </source>
</evidence>
<feature type="domain" description="HAT C-terminal dimerisation" evidence="1">
    <location>
        <begin position="75"/>
        <end position="111"/>
    </location>
</feature>
<dbReference type="Proteomes" id="UP001497644">
    <property type="component" value="Unassembled WGS sequence"/>
</dbReference>
<reference evidence="2" key="1">
    <citation type="submission" date="2024-04" db="EMBL/GenBank/DDBJ databases">
        <authorList>
            <consortium name="Molecular Ecology Group"/>
        </authorList>
    </citation>
    <scope>NUCLEOTIDE SEQUENCE</scope>
</reference>
<dbReference type="Pfam" id="PF05699">
    <property type="entry name" value="Dimer_Tnp_hAT"/>
    <property type="match status" value="1"/>
</dbReference>